<accession>F8NUL8</accession>
<dbReference type="EMBL" id="GL945433">
    <property type="protein sequence ID" value="EGO25238.1"/>
    <property type="molecule type" value="Genomic_DNA"/>
</dbReference>
<name>F8NUL8_SERL9</name>
<organism>
    <name type="scientific">Serpula lacrymans var. lacrymans (strain S7.9)</name>
    <name type="common">Dry rot fungus</name>
    <dbReference type="NCBI Taxonomy" id="578457"/>
    <lineage>
        <taxon>Eukaryota</taxon>
        <taxon>Fungi</taxon>
        <taxon>Dikarya</taxon>
        <taxon>Basidiomycota</taxon>
        <taxon>Agaricomycotina</taxon>
        <taxon>Agaricomycetes</taxon>
        <taxon>Agaricomycetidae</taxon>
        <taxon>Boletales</taxon>
        <taxon>Coniophorineae</taxon>
        <taxon>Serpulaceae</taxon>
        <taxon>Serpula</taxon>
    </lineage>
</organism>
<evidence type="ECO:0008006" key="2">
    <source>
        <dbReference type="Google" id="ProtNLM"/>
    </source>
</evidence>
<dbReference type="KEGG" id="sla:SERLADRAFT_448237"/>
<gene>
    <name evidence="1" type="ORF">SERLADRAFT_448237</name>
</gene>
<dbReference type="OrthoDB" id="3182478at2759"/>
<dbReference type="HOGENOM" id="CLU_177956_0_0_1"/>
<dbReference type="Proteomes" id="UP000008064">
    <property type="component" value="Unassembled WGS sequence"/>
</dbReference>
<dbReference type="RefSeq" id="XP_007317360.1">
    <property type="nucleotide sequence ID" value="XM_007317298.1"/>
</dbReference>
<dbReference type="AlphaFoldDB" id="F8NUL8"/>
<proteinExistence type="predicted"/>
<sequence>MIRRNPTMIPMSDTDVQDVRNLVAKQNAEYEMRQKALLKMKKVAERTDIQEEDVSVLQNLNNALLTRQEKERRLGMQRSQTTSKYIS</sequence>
<reference evidence="1" key="1">
    <citation type="submission" date="2011-04" db="EMBL/GenBank/DDBJ databases">
        <title>Evolution of plant cell wall degrading machinery underlies the functional diversity of forest fungi.</title>
        <authorList>
            <consortium name="US DOE Joint Genome Institute (JGI-PGF)"/>
            <person name="Eastwood D.C."/>
            <person name="Floudas D."/>
            <person name="Binder M."/>
            <person name="Majcherczyk A."/>
            <person name="Schneider P."/>
            <person name="Aerts A."/>
            <person name="Asiegbu F.O."/>
            <person name="Baker S.E."/>
            <person name="Barry K."/>
            <person name="Bendiksby M."/>
            <person name="Blumentritt M."/>
            <person name="Coutinho P.M."/>
            <person name="Cullen D."/>
            <person name="Cullen D."/>
            <person name="Gathman A."/>
            <person name="Goodell B."/>
            <person name="Henrissat B."/>
            <person name="Ihrmark K."/>
            <person name="Kauserud H."/>
            <person name="Kohler A."/>
            <person name="LaButti K."/>
            <person name="Lapidus A."/>
            <person name="Lavin J.L."/>
            <person name="Lee Y.-H."/>
            <person name="Lindquist E."/>
            <person name="Lilly W."/>
            <person name="Lucas S."/>
            <person name="Morin E."/>
            <person name="Murat C."/>
            <person name="Oguiza J.A."/>
            <person name="Park J."/>
            <person name="Pisabarro A.G."/>
            <person name="Riley R."/>
            <person name="Rosling A."/>
            <person name="Salamov A."/>
            <person name="Schmidt O."/>
            <person name="Schmutz J."/>
            <person name="Skrede I."/>
            <person name="Stenlid J."/>
            <person name="Wiebenga A."/>
            <person name="Xie X."/>
            <person name="Kues U."/>
            <person name="Hibbett D.S."/>
            <person name="Hoffmeister D."/>
            <person name="Hogberg N."/>
            <person name="Martin F."/>
            <person name="Grigoriev I.V."/>
            <person name="Watkinson S.C."/>
        </authorList>
    </citation>
    <scope>NUCLEOTIDE SEQUENCE</scope>
    <source>
        <strain evidence="1">S7.9</strain>
    </source>
</reference>
<evidence type="ECO:0000313" key="1">
    <source>
        <dbReference type="EMBL" id="EGO25238.1"/>
    </source>
</evidence>
<protein>
    <recommendedName>
        <fullName evidence="2">No apical meristem-associated C-terminal domain-containing protein</fullName>
    </recommendedName>
</protein>
<dbReference type="GeneID" id="18816458"/>